<keyword evidence="1" id="KW-1133">Transmembrane helix</keyword>
<reference evidence="2" key="1">
    <citation type="submission" date="2019-06" db="EMBL/GenBank/DDBJ databases">
        <authorList>
            <person name="Zheng W."/>
        </authorList>
    </citation>
    <scope>NUCLEOTIDE SEQUENCE</scope>
    <source>
        <strain evidence="2">QDHG01</strain>
    </source>
</reference>
<sequence length="143" mass="16885">MVFQGHSRFPEIYVGCTDSSHGQRHASFVLITGLIFVQFVYFKQKRLWNHVPGKFEYVKGLVYLVFFQNLDIFYIMGYLDMQWIISPWLGTFPIFSLYSESLMMQPIINLNNINTISIFNTQFAINQHSVQVQYFMFSELLRG</sequence>
<gene>
    <name evidence="2" type="ORF">FGO68_gene3130</name>
</gene>
<evidence type="ECO:0000313" key="2">
    <source>
        <dbReference type="EMBL" id="TNV70972.1"/>
    </source>
</evidence>
<keyword evidence="1" id="KW-0812">Transmembrane</keyword>
<proteinExistence type="predicted"/>
<name>A0A8J8N9R4_HALGN</name>
<accession>A0A8J8N9R4</accession>
<keyword evidence="3" id="KW-1185">Reference proteome</keyword>
<organism evidence="2 3">
    <name type="scientific">Halteria grandinella</name>
    <dbReference type="NCBI Taxonomy" id="5974"/>
    <lineage>
        <taxon>Eukaryota</taxon>
        <taxon>Sar</taxon>
        <taxon>Alveolata</taxon>
        <taxon>Ciliophora</taxon>
        <taxon>Intramacronucleata</taxon>
        <taxon>Spirotrichea</taxon>
        <taxon>Stichotrichia</taxon>
        <taxon>Sporadotrichida</taxon>
        <taxon>Halteriidae</taxon>
        <taxon>Halteria</taxon>
    </lineage>
</organism>
<comment type="caution">
    <text evidence="2">The sequence shown here is derived from an EMBL/GenBank/DDBJ whole genome shotgun (WGS) entry which is preliminary data.</text>
</comment>
<dbReference type="EMBL" id="RRYP01031393">
    <property type="protein sequence ID" value="TNV70972.1"/>
    <property type="molecule type" value="Genomic_DNA"/>
</dbReference>
<dbReference type="Proteomes" id="UP000785679">
    <property type="component" value="Unassembled WGS sequence"/>
</dbReference>
<protein>
    <submittedName>
        <fullName evidence="2">Uncharacterized protein</fullName>
    </submittedName>
</protein>
<evidence type="ECO:0000256" key="1">
    <source>
        <dbReference type="SAM" id="Phobius"/>
    </source>
</evidence>
<dbReference type="AlphaFoldDB" id="A0A8J8N9R4"/>
<evidence type="ECO:0000313" key="3">
    <source>
        <dbReference type="Proteomes" id="UP000785679"/>
    </source>
</evidence>
<feature type="transmembrane region" description="Helical" evidence="1">
    <location>
        <begin position="55"/>
        <end position="75"/>
    </location>
</feature>
<feature type="transmembrane region" description="Helical" evidence="1">
    <location>
        <begin position="25"/>
        <end position="43"/>
    </location>
</feature>
<keyword evidence="1" id="KW-0472">Membrane</keyword>